<evidence type="ECO:0000256" key="7">
    <source>
        <dbReference type="ARBA" id="ARBA00031908"/>
    </source>
</evidence>
<dbReference type="GO" id="GO:0046084">
    <property type="term" value="P:adenine biosynthetic process"/>
    <property type="evidence" value="ECO:0007669"/>
    <property type="project" value="TreeGrafter"/>
</dbReference>
<evidence type="ECO:0000256" key="4">
    <source>
        <dbReference type="ARBA" id="ARBA00022598"/>
    </source>
</evidence>
<evidence type="ECO:0000256" key="6">
    <source>
        <dbReference type="ARBA" id="ARBA00022840"/>
    </source>
</evidence>
<evidence type="ECO:0000256" key="1">
    <source>
        <dbReference type="ARBA" id="ARBA00004686"/>
    </source>
</evidence>
<dbReference type="InterPro" id="IPR036921">
    <property type="entry name" value="PurM-like_N_sf"/>
</dbReference>
<name>A0A2H0KBK8_9BACT</name>
<feature type="domain" description="PurM-like C-terminal" evidence="10">
    <location>
        <begin position="295"/>
        <end position="393"/>
    </location>
</feature>
<evidence type="ECO:0000256" key="5">
    <source>
        <dbReference type="ARBA" id="ARBA00022741"/>
    </source>
</evidence>
<dbReference type="UniPathway" id="UPA00074">
    <property type="reaction ID" value="UER00129"/>
</dbReference>
<evidence type="ECO:0000313" key="11">
    <source>
        <dbReference type="EMBL" id="PIQ68636.1"/>
    </source>
</evidence>
<dbReference type="PANTHER" id="PTHR10520:SF12">
    <property type="entry name" value="TRIFUNCTIONAL PURINE BIOSYNTHETIC PROTEIN ADENOSINE-3"/>
    <property type="match status" value="1"/>
</dbReference>
<gene>
    <name evidence="11" type="ORF">COV91_03115</name>
</gene>
<protein>
    <recommendedName>
        <fullName evidence="3">phosphoribosylformylglycinamidine cyclo-ligase</fullName>
        <ecNumber evidence="3">6.3.3.1</ecNumber>
    </recommendedName>
    <alternativeName>
        <fullName evidence="8">AIR synthase</fullName>
    </alternativeName>
    <alternativeName>
        <fullName evidence="7">Phosphoribosyl-aminoimidazole synthetase</fullName>
    </alternativeName>
</protein>
<dbReference type="InterPro" id="IPR010918">
    <property type="entry name" value="PurM-like_C_dom"/>
</dbReference>
<comment type="similarity">
    <text evidence="2">Belongs to the AIR synthase family.</text>
</comment>
<evidence type="ECO:0000256" key="2">
    <source>
        <dbReference type="ARBA" id="ARBA00010280"/>
    </source>
</evidence>
<dbReference type="InterPro" id="IPR036676">
    <property type="entry name" value="PurM-like_C_sf"/>
</dbReference>
<dbReference type="Proteomes" id="UP000229342">
    <property type="component" value="Unassembled WGS sequence"/>
</dbReference>
<keyword evidence="5" id="KW-0547">Nucleotide-binding</keyword>
<dbReference type="GO" id="GO:0006189">
    <property type="term" value="P:'de novo' IMP biosynthetic process"/>
    <property type="evidence" value="ECO:0007669"/>
    <property type="project" value="UniProtKB-UniPathway"/>
</dbReference>
<sequence>MNAGLFFGKKRSKKEKTNERLPMKKKSVAPSYAEDGVNLVEGDTFSKFCGGVCRSTYEYSHLIKVNDMSEGHFRGPRTFRIRTGISKYCQLSGDCDGNGTRVIMDAIANTPESAATTLIAMTGMDGVRYGGRNGLLLNQLDTSSLGKNGDSVNKFFRSAIASLGNLAKQQGLVLLKGETAEMGPCVGSQSLDISVRFTWCGTMISVFHPDVMITGTELAPGQTLIALREYGLRGNGGSSARKAFAKRYGPEWYKVPAAQQDIQQVAAPCVLYENFLQFLNGWNDLSSTGAPQPHIRISAIAHITGGGIPSKLFGDILKPAGFSCVLDNLWAPPPIMTKLVEWRGISGKEPYDTYHCGGGVIAVVDKADVQRFCEIANTFGHEAKPVGEIFKKKGKPTLSIRSQFDSRTYTW</sequence>
<dbReference type="EC" id="6.3.3.1" evidence="3"/>
<dbReference type="SUPFAM" id="SSF56042">
    <property type="entry name" value="PurM C-terminal domain-like"/>
    <property type="match status" value="1"/>
</dbReference>
<keyword evidence="6" id="KW-0067">ATP-binding</keyword>
<evidence type="ECO:0000256" key="9">
    <source>
        <dbReference type="ARBA" id="ARBA00049057"/>
    </source>
</evidence>
<dbReference type="Pfam" id="PF02769">
    <property type="entry name" value="AIRS_C"/>
    <property type="match status" value="1"/>
</dbReference>
<accession>A0A2H0KBK8</accession>
<dbReference type="Gene3D" id="3.90.650.10">
    <property type="entry name" value="PurM-like C-terminal domain"/>
    <property type="match status" value="1"/>
</dbReference>
<comment type="pathway">
    <text evidence="1">Purine metabolism; IMP biosynthesis via de novo pathway; 5-amino-1-(5-phospho-D-ribosyl)imidazole from N(2)-formyl-N(1)-(5-phospho-D-ribosyl)glycinamide: step 2/2.</text>
</comment>
<reference evidence="11 12" key="1">
    <citation type="submission" date="2017-09" db="EMBL/GenBank/DDBJ databases">
        <title>Depth-based differentiation of microbial function through sediment-hosted aquifers and enrichment of novel symbionts in the deep terrestrial subsurface.</title>
        <authorList>
            <person name="Probst A.J."/>
            <person name="Ladd B."/>
            <person name="Jarett J.K."/>
            <person name="Geller-Mcgrath D.E."/>
            <person name="Sieber C.M."/>
            <person name="Emerson J.B."/>
            <person name="Anantharaman K."/>
            <person name="Thomas B.C."/>
            <person name="Malmstrom R."/>
            <person name="Stieglmeier M."/>
            <person name="Klingl A."/>
            <person name="Woyke T."/>
            <person name="Ryan C.M."/>
            <person name="Banfield J.F."/>
        </authorList>
    </citation>
    <scope>NUCLEOTIDE SEQUENCE [LARGE SCALE GENOMIC DNA]</scope>
    <source>
        <strain evidence="11">CG11_big_fil_rev_8_21_14_0_20_46_11</strain>
    </source>
</reference>
<proteinExistence type="inferred from homology"/>
<comment type="catalytic activity">
    <reaction evidence="9">
        <text>2-formamido-N(1)-(5-O-phospho-beta-D-ribosyl)acetamidine + ATP = 5-amino-1-(5-phospho-beta-D-ribosyl)imidazole + ADP + phosphate + H(+)</text>
        <dbReference type="Rhea" id="RHEA:23032"/>
        <dbReference type="ChEBI" id="CHEBI:15378"/>
        <dbReference type="ChEBI" id="CHEBI:30616"/>
        <dbReference type="ChEBI" id="CHEBI:43474"/>
        <dbReference type="ChEBI" id="CHEBI:137981"/>
        <dbReference type="ChEBI" id="CHEBI:147287"/>
        <dbReference type="ChEBI" id="CHEBI:456216"/>
        <dbReference type="EC" id="6.3.3.1"/>
    </reaction>
</comment>
<evidence type="ECO:0000259" key="10">
    <source>
        <dbReference type="Pfam" id="PF02769"/>
    </source>
</evidence>
<evidence type="ECO:0000313" key="12">
    <source>
        <dbReference type="Proteomes" id="UP000229342"/>
    </source>
</evidence>
<organism evidence="11 12">
    <name type="scientific">Candidatus Taylorbacteria bacterium CG11_big_fil_rev_8_21_14_0_20_46_11</name>
    <dbReference type="NCBI Taxonomy" id="1975025"/>
    <lineage>
        <taxon>Bacteria</taxon>
        <taxon>Candidatus Tayloriibacteriota</taxon>
    </lineage>
</organism>
<dbReference type="GO" id="GO:0005829">
    <property type="term" value="C:cytosol"/>
    <property type="evidence" value="ECO:0007669"/>
    <property type="project" value="TreeGrafter"/>
</dbReference>
<dbReference type="GO" id="GO:0004637">
    <property type="term" value="F:phosphoribosylamine-glycine ligase activity"/>
    <property type="evidence" value="ECO:0007669"/>
    <property type="project" value="TreeGrafter"/>
</dbReference>
<evidence type="ECO:0000256" key="8">
    <source>
        <dbReference type="ARBA" id="ARBA00032931"/>
    </source>
</evidence>
<dbReference type="Gene3D" id="3.30.1330.10">
    <property type="entry name" value="PurM-like, N-terminal domain"/>
    <property type="match status" value="1"/>
</dbReference>
<dbReference type="GO" id="GO:0004641">
    <property type="term" value="F:phosphoribosylformylglycinamidine cyclo-ligase activity"/>
    <property type="evidence" value="ECO:0007669"/>
    <property type="project" value="UniProtKB-EC"/>
</dbReference>
<comment type="caution">
    <text evidence="11">The sequence shown here is derived from an EMBL/GenBank/DDBJ whole genome shotgun (WGS) entry which is preliminary data.</text>
</comment>
<dbReference type="EMBL" id="PCVG01000038">
    <property type="protein sequence ID" value="PIQ68636.1"/>
    <property type="molecule type" value="Genomic_DNA"/>
</dbReference>
<dbReference type="PANTHER" id="PTHR10520">
    <property type="entry name" value="TRIFUNCTIONAL PURINE BIOSYNTHETIC PROTEIN ADENOSINE-3-RELATED"/>
    <property type="match status" value="1"/>
</dbReference>
<evidence type="ECO:0000256" key="3">
    <source>
        <dbReference type="ARBA" id="ARBA00013047"/>
    </source>
</evidence>
<dbReference type="InterPro" id="IPR004733">
    <property type="entry name" value="PurM_cligase"/>
</dbReference>
<dbReference type="GO" id="GO:0005524">
    <property type="term" value="F:ATP binding"/>
    <property type="evidence" value="ECO:0007669"/>
    <property type="project" value="UniProtKB-KW"/>
</dbReference>
<keyword evidence="4" id="KW-0436">Ligase</keyword>
<dbReference type="AlphaFoldDB" id="A0A2H0KBK8"/>